<dbReference type="EnsemblMetazoa" id="MESCA000875-RA">
    <property type="protein sequence ID" value="MESCA000875-PA"/>
    <property type="gene ID" value="MESCA000875"/>
</dbReference>
<dbReference type="HOGENOM" id="CLU_2925271_0_0_1"/>
<evidence type="ECO:0000313" key="1">
    <source>
        <dbReference type="EnsemblMetazoa" id="MESCA000875-PA"/>
    </source>
</evidence>
<keyword evidence="2" id="KW-1185">Reference proteome</keyword>
<proteinExistence type="predicted"/>
<reference evidence="2" key="1">
    <citation type="submission" date="2013-02" db="EMBL/GenBank/DDBJ databases">
        <authorList>
            <person name="Hughes D."/>
        </authorList>
    </citation>
    <scope>NUCLEOTIDE SEQUENCE</scope>
    <source>
        <strain>Durham</strain>
        <strain evidence="2">NC isolate 2 -- Noor lab</strain>
    </source>
</reference>
<dbReference type="EMBL" id="CAQQ02000500">
    <property type="status" value="NOT_ANNOTATED_CDS"/>
    <property type="molecule type" value="Genomic_DNA"/>
</dbReference>
<accession>T1GC74</accession>
<dbReference type="AlphaFoldDB" id="T1GC74"/>
<protein>
    <submittedName>
        <fullName evidence="1">Uncharacterized protein</fullName>
    </submittedName>
</protein>
<sequence>MHKRADLTISRFEASEITRVVELEFLRDKCFHSQRRTYAYETYKGAIHILYDSLRLSYIEA</sequence>
<dbReference type="Proteomes" id="UP000015102">
    <property type="component" value="Unassembled WGS sequence"/>
</dbReference>
<organism evidence="1 2">
    <name type="scientific">Megaselia scalaris</name>
    <name type="common">Humpbacked fly</name>
    <name type="synonym">Phora scalaris</name>
    <dbReference type="NCBI Taxonomy" id="36166"/>
    <lineage>
        <taxon>Eukaryota</taxon>
        <taxon>Metazoa</taxon>
        <taxon>Ecdysozoa</taxon>
        <taxon>Arthropoda</taxon>
        <taxon>Hexapoda</taxon>
        <taxon>Insecta</taxon>
        <taxon>Pterygota</taxon>
        <taxon>Neoptera</taxon>
        <taxon>Endopterygota</taxon>
        <taxon>Diptera</taxon>
        <taxon>Brachycera</taxon>
        <taxon>Muscomorpha</taxon>
        <taxon>Platypezoidea</taxon>
        <taxon>Phoridae</taxon>
        <taxon>Megaseliini</taxon>
        <taxon>Megaselia</taxon>
    </lineage>
</organism>
<evidence type="ECO:0000313" key="2">
    <source>
        <dbReference type="Proteomes" id="UP000015102"/>
    </source>
</evidence>
<name>T1GC74_MEGSC</name>
<reference evidence="1" key="2">
    <citation type="submission" date="2015-06" db="UniProtKB">
        <authorList>
            <consortium name="EnsemblMetazoa"/>
        </authorList>
    </citation>
    <scope>IDENTIFICATION</scope>
</reference>